<feature type="transmembrane region" description="Helical" evidence="1">
    <location>
        <begin position="82"/>
        <end position="103"/>
    </location>
</feature>
<reference evidence="2 3" key="1">
    <citation type="submission" date="2022-05" db="EMBL/GenBank/DDBJ databases">
        <title>Seasonal and diel survey of microbial diversity of the Tyrrhenian coast.</title>
        <authorList>
            <person name="Gattoni G."/>
            <person name="Corral P."/>
        </authorList>
    </citation>
    <scope>NUCLEOTIDE SEQUENCE [LARGE SCALE GENOMIC DNA]</scope>
    <source>
        <strain evidence="2 3">V10</strain>
    </source>
</reference>
<name>A0ABT0LYK5_9RHOB</name>
<keyword evidence="1" id="KW-0812">Transmembrane</keyword>
<organism evidence="2 3">
    <name type="scientific">Roseinatronobacter domitianus</name>
    <dbReference type="NCBI Taxonomy" id="2940293"/>
    <lineage>
        <taxon>Bacteria</taxon>
        <taxon>Pseudomonadati</taxon>
        <taxon>Pseudomonadota</taxon>
        <taxon>Alphaproteobacteria</taxon>
        <taxon>Rhodobacterales</taxon>
        <taxon>Paracoccaceae</taxon>
        <taxon>Roseinatronobacter</taxon>
    </lineage>
</organism>
<evidence type="ECO:0000313" key="3">
    <source>
        <dbReference type="Proteomes" id="UP001202550"/>
    </source>
</evidence>
<feature type="transmembrane region" description="Helical" evidence="1">
    <location>
        <begin position="46"/>
        <end position="70"/>
    </location>
</feature>
<accession>A0ABT0LYK5</accession>
<protein>
    <submittedName>
        <fullName evidence="2">Uncharacterized protein</fullName>
    </submittedName>
</protein>
<evidence type="ECO:0000313" key="2">
    <source>
        <dbReference type="EMBL" id="MCL1627691.1"/>
    </source>
</evidence>
<dbReference type="RefSeq" id="WP_249056244.1">
    <property type="nucleotide sequence ID" value="NZ_JALZWP010000002.1"/>
</dbReference>
<gene>
    <name evidence="2" type="ORF">M3N55_03020</name>
</gene>
<proteinExistence type="predicted"/>
<comment type="caution">
    <text evidence="2">The sequence shown here is derived from an EMBL/GenBank/DDBJ whole genome shotgun (WGS) entry which is preliminary data.</text>
</comment>
<dbReference type="Proteomes" id="UP001202550">
    <property type="component" value="Unassembled WGS sequence"/>
</dbReference>
<evidence type="ECO:0000256" key="1">
    <source>
        <dbReference type="SAM" id="Phobius"/>
    </source>
</evidence>
<keyword evidence="1" id="KW-0472">Membrane</keyword>
<dbReference type="EMBL" id="JALZWP010000002">
    <property type="protein sequence ID" value="MCL1627691.1"/>
    <property type="molecule type" value="Genomic_DNA"/>
</dbReference>
<sequence>MLRFLQLARVALFWLGVVLVVGTMLWLWVTLYQVPADLTDEQDSNLGVVLLTLLATGWGVLPYAVAAWVANLNRSNVVIQSVAVATLIGMGLFQAGLYFLGFVGERDSL</sequence>
<keyword evidence="1" id="KW-1133">Transmembrane helix</keyword>
<feature type="transmembrane region" description="Helical" evidence="1">
    <location>
        <begin position="12"/>
        <end position="34"/>
    </location>
</feature>
<keyword evidence="3" id="KW-1185">Reference proteome</keyword>